<comment type="domain">
    <text evidence="8">The N-terminal region contains the highly conserved SGGXDS motif, predicted to be a P-loop motif involved in ATP binding.</text>
</comment>
<evidence type="ECO:0000256" key="4">
    <source>
        <dbReference type="ARBA" id="ARBA00022694"/>
    </source>
</evidence>
<feature type="domain" description="Lysidine-tRNA(Ile) synthetase C-terminal" evidence="9">
    <location>
        <begin position="386"/>
        <end position="446"/>
    </location>
</feature>
<keyword evidence="3 8" id="KW-0436">Ligase</keyword>
<dbReference type="NCBIfam" id="TIGR02432">
    <property type="entry name" value="lysidine_TilS_N"/>
    <property type="match status" value="1"/>
</dbReference>
<dbReference type="GO" id="GO:0005737">
    <property type="term" value="C:cytoplasm"/>
    <property type="evidence" value="ECO:0007669"/>
    <property type="project" value="UniProtKB-SubCell"/>
</dbReference>
<evidence type="ECO:0000256" key="2">
    <source>
        <dbReference type="ARBA" id="ARBA00022490"/>
    </source>
</evidence>
<comment type="subcellular location">
    <subcellularLocation>
        <location evidence="1 8">Cytoplasm</location>
    </subcellularLocation>
</comment>
<dbReference type="Gene3D" id="3.40.50.620">
    <property type="entry name" value="HUPs"/>
    <property type="match status" value="1"/>
</dbReference>
<comment type="caution">
    <text evidence="10">The sequence shown here is derived from an EMBL/GenBank/DDBJ whole genome shotgun (WGS) entry which is preliminary data.</text>
</comment>
<dbReference type="HAMAP" id="MF_01161">
    <property type="entry name" value="tRNA_Ile_lys_synt"/>
    <property type="match status" value="1"/>
</dbReference>
<dbReference type="EC" id="6.3.4.19" evidence="8"/>
<comment type="function">
    <text evidence="8">Ligates lysine onto the cytidine present at position 34 of the AUA codon-specific tRNA(Ile) that contains the anticodon CAU, in an ATP-dependent manner. Cytidine is converted to lysidine, thus changing the amino acid specificity of the tRNA from methionine to isoleucine.</text>
</comment>
<sequence length="473" mass="53178">MEPLKSSSKVYRAVSVYFKRWNIDPAKGILIAASGGIDSTALMAALARYRDFNKKELPLHALYVNHNLRTGEEIEEDWSGLRAAARLCSVPVHRIDVPENDIARSASALHEGVEAAARRARYEALDVWLNRLNLGYIALGHTLDDLVETMIMRFFQGCGVSGLHGIPPLRGNRIRPLLEVSKAELGELVRELGLPFSEDSSNREDWYLRNRIRNELIPVLAREFPSMAGSLGKSARFFRQEEAVLQEEALRRIPWSLGKNRAETDVPVFFSAPEALRVRSLLSLIHYYLPGSSRVPRDFLSVKELSYYRKNAVLLRGHGFTLRKEDARLIFVPSVVFPVKTRYVKRIFRGSDGTIAEFRYSWGSRMPAEGHGTALALTESSRGKTLFLRSRRLSDSIRTPGGSKRLKDIYRELGVSEDSRDKIPVLQVGDEVAAVFGSLFGYRDVLAEGYQDFPAPQAGDVLSIQRMETGIGR</sequence>
<dbReference type="SUPFAM" id="SSF56037">
    <property type="entry name" value="PheT/TilS domain"/>
    <property type="match status" value="1"/>
</dbReference>
<proteinExistence type="inferred from homology"/>
<keyword evidence="6 8" id="KW-0067">ATP-binding</keyword>
<dbReference type="InterPro" id="IPR012094">
    <property type="entry name" value="tRNA_Ile_lys_synt"/>
</dbReference>
<evidence type="ECO:0000256" key="7">
    <source>
        <dbReference type="ARBA" id="ARBA00048539"/>
    </source>
</evidence>
<keyword evidence="11" id="KW-1185">Reference proteome</keyword>
<keyword evidence="5 8" id="KW-0547">Nucleotide-binding</keyword>
<keyword evidence="4 8" id="KW-0819">tRNA processing</keyword>
<evidence type="ECO:0000256" key="1">
    <source>
        <dbReference type="ARBA" id="ARBA00004496"/>
    </source>
</evidence>
<name>A0A1Y1S171_9SPIO</name>
<dbReference type="SUPFAM" id="SSF52402">
    <property type="entry name" value="Adenine nucleotide alpha hydrolases-like"/>
    <property type="match status" value="1"/>
</dbReference>
<evidence type="ECO:0000256" key="6">
    <source>
        <dbReference type="ARBA" id="ARBA00022840"/>
    </source>
</evidence>
<accession>A0A1Y1S171</accession>
<dbReference type="Pfam" id="PF01171">
    <property type="entry name" value="ATP_bind_3"/>
    <property type="match status" value="1"/>
</dbReference>
<dbReference type="CDD" id="cd01992">
    <property type="entry name" value="TilS_N"/>
    <property type="match status" value="1"/>
</dbReference>
<dbReference type="InterPro" id="IPR012796">
    <property type="entry name" value="Lysidine-tRNA-synth_C"/>
</dbReference>
<dbReference type="PANTHER" id="PTHR43033">
    <property type="entry name" value="TRNA(ILE)-LYSIDINE SYNTHASE-RELATED"/>
    <property type="match status" value="1"/>
</dbReference>
<dbReference type="STRING" id="1963862.B4O97_03050"/>
<keyword evidence="2 8" id="KW-0963">Cytoplasm</keyword>
<dbReference type="NCBIfam" id="TIGR02433">
    <property type="entry name" value="lysidine_TilS_C"/>
    <property type="match status" value="1"/>
</dbReference>
<dbReference type="GO" id="GO:0032267">
    <property type="term" value="F:tRNA(Ile)-lysidine synthase activity"/>
    <property type="evidence" value="ECO:0007669"/>
    <property type="project" value="UniProtKB-EC"/>
</dbReference>
<evidence type="ECO:0000313" key="11">
    <source>
        <dbReference type="Proteomes" id="UP000192343"/>
    </source>
</evidence>
<dbReference type="InterPro" id="IPR014729">
    <property type="entry name" value="Rossmann-like_a/b/a_fold"/>
</dbReference>
<comment type="catalytic activity">
    <reaction evidence="7 8">
        <text>cytidine(34) in tRNA(Ile2) + L-lysine + ATP = lysidine(34) in tRNA(Ile2) + AMP + diphosphate + H(+)</text>
        <dbReference type="Rhea" id="RHEA:43744"/>
        <dbReference type="Rhea" id="RHEA-COMP:10625"/>
        <dbReference type="Rhea" id="RHEA-COMP:10670"/>
        <dbReference type="ChEBI" id="CHEBI:15378"/>
        <dbReference type="ChEBI" id="CHEBI:30616"/>
        <dbReference type="ChEBI" id="CHEBI:32551"/>
        <dbReference type="ChEBI" id="CHEBI:33019"/>
        <dbReference type="ChEBI" id="CHEBI:82748"/>
        <dbReference type="ChEBI" id="CHEBI:83665"/>
        <dbReference type="ChEBI" id="CHEBI:456215"/>
        <dbReference type="EC" id="6.3.4.19"/>
    </reaction>
</comment>
<gene>
    <name evidence="8" type="primary">tilS</name>
    <name evidence="10" type="ORF">B4O97_03050</name>
</gene>
<dbReference type="GO" id="GO:0005524">
    <property type="term" value="F:ATP binding"/>
    <property type="evidence" value="ECO:0007669"/>
    <property type="project" value="UniProtKB-UniRule"/>
</dbReference>
<feature type="binding site" evidence="8">
    <location>
        <begin position="34"/>
        <end position="39"/>
    </location>
    <ligand>
        <name>ATP</name>
        <dbReference type="ChEBI" id="CHEBI:30616"/>
    </ligand>
</feature>
<evidence type="ECO:0000313" key="10">
    <source>
        <dbReference type="EMBL" id="ORC37183.1"/>
    </source>
</evidence>
<evidence type="ECO:0000256" key="3">
    <source>
        <dbReference type="ARBA" id="ARBA00022598"/>
    </source>
</evidence>
<dbReference type="PANTHER" id="PTHR43033:SF1">
    <property type="entry name" value="TRNA(ILE)-LYSIDINE SYNTHASE-RELATED"/>
    <property type="match status" value="1"/>
</dbReference>
<reference evidence="10 11" key="1">
    <citation type="submission" date="2017-03" db="EMBL/GenBank/DDBJ databases">
        <title>Draft Genome sequence of Marispirochaeta sp. strain JC444.</title>
        <authorList>
            <person name="Shivani Y."/>
            <person name="Subhash Y."/>
            <person name="Sasikala C."/>
            <person name="Ramana C."/>
        </authorList>
    </citation>
    <scope>NUCLEOTIDE SEQUENCE [LARGE SCALE GENOMIC DNA]</scope>
    <source>
        <strain evidence="10 11">JC444</strain>
    </source>
</reference>
<organism evidence="10 11">
    <name type="scientific">Marispirochaeta aestuarii</name>
    <dbReference type="NCBI Taxonomy" id="1963862"/>
    <lineage>
        <taxon>Bacteria</taxon>
        <taxon>Pseudomonadati</taxon>
        <taxon>Spirochaetota</taxon>
        <taxon>Spirochaetia</taxon>
        <taxon>Spirochaetales</taxon>
        <taxon>Spirochaetaceae</taxon>
        <taxon>Marispirochaeta</taxon>
    </lineage>
</organism>
<dbReference type="EMBL" id="MWQY01000003">
    <property type="protein sequence ID" value="ORC37183.1"/>
    <property type="molecule type" value="Genomic_DNA"/>
</dbReference>
<dbReference type="InterPro" id="IPR011063">
    <property type="entry name" value="TilS/TtcA_N"/>
</dbReference>
<comment type="similarity">
    <text evidence="8">Belongs to the tRNA(Ile)-lysidine synthase family.</text>
</comment>
<evidence type="ECO:0000256" key="5">
    <source>
        <dbReference type="ARBA" id="ARBA00022741"/>
    </source>
</evidence>
<dbReference type="AlphaFoldDB" id="A0A1Y1S171"/>
<evidence type="ECO:0000259" key="9">
    <source>
        <dbReference type="SMART" id="SM00977"/>
    </source>
</evidence>
<dbReference type="Proteomes" id="UP000192343">
    <property type="component" value="Unassembled WGS sequence"/>
</dbReference>
<dbReference type="GO" id="GO:0006400">
    <property type="term" value="P:tRNA modification"/>
    <property type="evidence" value="ECO:0007669"/>
    <property type="project" value="UniProtKB-UniRule"/>
</dbReference>
<dbReference type="SMART" id="SM00977">
    <property type="entry name" value="TilS_C"/>
    <property type="match status" value="1"/>
</dbReference>
<dbReference type="InterPro" id="IPR012795">
    <property type="entry name" value="tRNA_Ile_lys_synt_N"/>
</dbReference>
<evidence type="ECO:0000256" key="8">
    <source>
        <dbReference type="HAMAP-Rule" id="MF_01161"/>
    </source>
</evidence>
<protein>
    <recommendedName>
        <fullName evidence="8">tRNA(Ile)-lysidine synthase</fullName>
        <ecNumber evidence="8">6.3.4.19</ecNumber>
    </recommendedName>
    <alternativeName>
        <fullName evidence="8">tRNA(Ile)-2-lysyl-cytidine synthase</fullName>
    </alternativeName>
    <alternativeName>
        <fullName evidence="8">tRNA(Ile)-lysidine synthetase</fullName>
    </alternativeName>
</protein>
<dbReference type="Pfam" id="PF11734">
    <property type="entry name" value="TilS_C"/>
    <property type="match status" value="1"/>
</dbReference>